<accession>A0A4T0FV16</accession>
<keyword evidence="2" id="KW-0456">Lyase</keyword>
<reference evidence="3 4" key="1">
    <citation type="submission" date="2019-03" db="EMBL/GenBank/DDBJ databases">
        <title>Sequencing 23 genomes of Wallemia ichthyophaga.</title>
        <authorList>
            <person name="Gostincar C."/>
        </authorList>
    </citation>
    <scope>NUCLEOTIDE SEQUENCE [LARGE SCALE GENOMIC DNA]</scope>
    <source>
        <strain evidence="3 4">EXF-5753</strain>
    </source>
</reference>
<keyword evidence="4" id="KW-1185">Reference proteome</keyword>
<dbReference type="InterPro" id="IPR013024">
    <property type="entry name" value="GGCT-like"/>
</dbReference>
<dbReference type="OrthoDB" id="5894at2759"/>
<dbReference type="GO" id="GO:0005737">
    <property type="term" value="C:cytoplasm"/>
    <property type="evidence" value="ECO:0007669"/>
    <property type="project" value="TreeGrafter"/>
</dbReference>
<gene>
    <name evidence="3" type="ORF">E3P99_00822</name>
</gene>
<dbReference type="EC" id="4.3.2.7" evidence="1"/>
<dbReference type="Gene3D" id="3.10.490.10">
    <property type="entry name" value="Gamma-glutamyl cyclotransferase-like"/>
    <property type="match status" value="1"/>
</dbReference>
<name>A0A4T0FV16_9BASI</name>
<dbReference type="Pfam" id="PF04752">
    <property type="entry name" value="ChaC"/>
    <property type="match status" value="1"/>
</dbReference>
<dbReference type="PANTHER" id="PTHR12192">
    <property type="entry name" value="CATION TRANSPORT PROTEIN CHAC-RELATED"/>
    <property type="match status" value="1"/>
</dbReference>
<dbReference type="InterPro" id="IPR006840">
    <property type="entry name" value="ChaC"/>
</dbReference>
<organism evidence="3 4">
    <name type="scientific">Wallemia hederae</name>
    <dbReference type="NCBI Taxonomy" id="1540922"/>
    <lineage>
        <taxon>Eukaryota</taxon>
        <taxon>Fungi</taxon>
        <taxon>Dikarya</taxon>
        <taxon>Basidiomycota</taxon>
        <taxon>Wallemiomycotina</taxon>
        <taxon>Wallemiomycetes</taxon>
        <taxon>Wallemiales</taxon>
        <taxon>Wallemiaceae</taxon>
        <taxon>Wallemia</taxon>
    </lineage>
</organism>
<evidence type="ECO:0000313" key="3">
    <source>
        <dbReference type="EMBL" id="TIA91975.1"/>
    </source>
</evidence>
<dbReference type="EMBL" id="SPNW01000009">
    <property type="protein sequence ID" value="TIA91975.1"/>
    <property type="molecule type" value="Genomic_DNA"/>
</dbReference>
<proteinExistence type="predicted"/>
<dbReference type="InterPro" id="IPR036568">
    <property type="entry name" value="GGCT-like_sf"/>
</dbReference>
<dbReference type="GO" id="GO:0061928">
    <property type="term" value="F:glutathione specific gamma-glutamylcyclotransferase activity"/>
    <property type="evidence" value="ECO:0007669"/>
    <property type="project" value="UniProtKB-EC"/>
</dbReference>
<evidence type="ECO:0000256" key="2">
    <source>
        <dbReference type="ARBA" id="ARBA00023239"/>
    </source>
</evidence>
<protein>
    <recommendedName>
        <fullName evidence="1">glutathione-specific gamma-glutamylcyclotransferase</fullName>
        <ecNumber evidence="1">4.3.2.7</ecNumber>
    </recommendedName>
</protein>
<dbReference type="SUPFAM" id="SSF110857">
    <property type="entry name" value="Gamma-glutamyl cyclotransferase-like"/>
    <property type="match status" value="1"/>
</dbReference>
<dbReference type="PANTHER" id="PTHR12192:SF2">
    <property type="entry name" value="GLUTATHIONE-SPECIFIC GAMMA-GLUTAMYLCYCLOTRANSFERASE 2"/>
    <property type="match status" value="1"/>
</dbReference>
<evidence type="ECO:0000313" key="4">
    <source>
        <dbReference type="Proteomes" id="UP000310189"/>
    </source>
</evidence>
<dbReference type="CDD" id="cd06661">
    <property type="entry name" value="GGCT_like"/>
    <property type="match status" value="1"/>
</dbReference>
<dbReference type="GO" id="GO:0006751">
    <property type="term" value="P:glutathione catabolic process"/>
    <property type="evidence" value="ECO:0007669"/>
    <property type="project" value="InterPro"/>
</dbReference>
<comment type="caution">
    <text evidence="3">The sequence shown here is derived from an EMBL/GenBank/DDBJ whole genome shotgun (WGS) entry which is preliminary data.</text>
</comment>
<dbReference type="AlphaFoldDB" id="A0A4T0FV16"/>
<evidence type="ECO:0000256" key="1">
    <source>
        <dbReference type="ARBA" id="ARBA00012344"/>
    </source>
</evidence>
<sequence>MSLFCFGYGSLLYKPVPHFTGRYPGYIKGFARRFAQSSNDHRGTVENPGRVATIIHSDEWTSYAASHPCGKGDVFPEDDQVWGVVYEVAAEHAVSTKAYLDDREKNGYSEERIDVYGADDKVAFKDVLIYVGRLDNEAFVGPEPLKELAMRIATHEGPSGTNKEYLYQLAEHVRRICPESTDHYLEQLTQQVRQYEEAGYLPPSQLEKQTAKSDIINALEQAKQATTHPLTYAS</sequence>
<dbReference type="Proteomes" id="UP000310189">
    <property type="component" value="Unassembled WGS sequence"/>
</dbReference>